<evidence type="ECO:0000313" key="5">
    <source>
        <dbReference type="EMBL" id="CRZ34945.1"/>
    </source>
</evidence>
<protein>
    <recommendedName>
        <fullName evidence="4">VRR-NUC domain-containing protein</fullName>
    </recommendedName>
</protein>
<dbReference type="GO" id="GO:0004518">
    <property type="term" value="F:nuclease activity"/>
    <property type="evidence" value="ECO:0007669"/>
    <property type="project" value="UniProtKB-KW"/>
</dbReference>
<dbReference type="InterPro" id="IPR014883">
    <property type="entry name" value="VRR_NUC"/>
</dbReference>
<dbReference type="SMART" id="SM00990">
    <property type="entry name" value="VRR_NUC"/>
    <property type="match status" value="1"/>
</dbReference>
<dbReference type="Proteomes" id="UP000236497">
    <property type="component" value="Unassembled WGS sequence"/>
</dbReference>
<evidence type="ECO:0000259" key="4">
    <source>
        <dbReference type="SMART" id="SM00990"/>
    </source>
</evidence>
<reference evidence="5 6" key="1">
    <citation type="submission" date="2015-06" db="EMBL/GenBank/DDBJ databases">
        <authorList>
            <person name="Wibberg Daniel"/>
        </authorList>
    </citation>
    <scope>NUCLEOTIDE SEQUENCE [LARGE SCALE GENOMIC DNA]</scope>
    <source>
        <strain evidence="5 6">T3/55T</strain>
    </source>
</reference>
<feature type="domain" description="VRR-NUC" evidence="4">
    <location>
        <begin position="1"/>
        <end position="87"/>
    </location>
</feature>
<dbReference type="InterPro" id="IPR011856">
    <property type="entry name" value="tRNA_endonuc-like_dom_sf"/>
</dbReference>
<dbReference type="GO" id="GO:0003676">
    <property type="term" value="F:nucleic acid binding"/>
    <property type="evidence" value="ECO:0007669"/>
    <property type="project" value="InterPro"/>
</dbReference>
<evidence type="ECO:0000256" key="3">
    <source>
        <dbReference type="ARBA" id="ARBA00022801"/>
    </source>
</evidence>
<keyword evidence="6" id="KW-1185">Reference proteome</keyword>
<proteinExistence type="predicted"/>
<dbReference type="AlphaFoldDB" id="A0A0H5SIM3"/>
<evidence type="ECO:0000256" key="1">
    <source>
        <dbReference type="ARBA" id="ARBA00001946"/>
    </source>
</evidence>
<keyword evidence="2" id="KW-0540">Nuclease</keyword>
<sequence>MPKKHFEPENKIEKWLNEQVRKLGGKSYKFISPGNPGVPDRIYLFPGGKVYFVELKRIIGKLSNVQVWQREQFRQMGVDVKVIYGMDQAKEFVKELKHEVCTTQLPSICNQ</sequence>
<accession>A0A0H5SIM3</accession>
<dbReference type="GO" id="GO:0016788">
    <property type="term" value="F:hydrolase activity, acting on ester bonds"/>
    <property type="evidence" value="ECO:0007669"/>
    <property type="project" value="InterPro"/>
</dbReference>
<evidence type="ECO:0000256" key="2">
    <source>
        <dbReference type="ARBA" id="ARBA00022722"/>
    </source>
</evidence>
<gene>
    <name evidence="5" type="ORF">HHT355_1745</name>
</gene>
<dbReference type="RefSeq" id="WP_103203043.1">
    <property type="nucleotide sequence ID" value="NZ_CVTD020000017.1"/>
</dbReference>
<name>A0A0H5SIM3_HERHM</name>
<evidence type="ECO:0000313" key="6">
    <source>
        <dbReference type="Proteomes" id="UP000236497"/>
    </source>
</evidence>
<dbReference type="EMBL" id="CVTD020000017">
    <property type="protein sequence ID" value="CRZ34945.1"/>
    <property type="molecule type" value="Genomic_DNA"/>
</dbReference>
<dbReference type="Gene3D" id="3.40.1350.10">
    <property type="match status" value="1"/>
</dbReference>
<keyword evidence="3" id="KW-0378">Hydrolase</keyword>
<dbReference type="OrthoDB" id="6706702at2"/>
<comment type="cofactor">
    <cofactor evidence="1">
        <name>Mg(2+)</name>
        <dbReference type="ChEBI" id="CHEBI:18420"/>
    </cofactor>
</comment>
<organism evidence="5 6">
    <name type="scientific">Herbinix hemicellulosilytica</name>
    <dbReference type="NCBI Taxonomy" id="1564487"/>
    <lineage>
        <taxon>Bacteria</taxon>
        <taxon>Bacillati</taxon>
        <taxon>Bacillota</taxon>
        <taxon>Clostridia</taxon>
        <taxon>Lachnospirales</taxon>
        <taxon>Lachnospiraceae</taxon>
        <taxon>Herbinix</taxon>
    </lineage>
</organism>